<dbReference type="Proteomes" id="UP001498238">
    <property type="component" value="Unassembled WGS sequence"/>
</dbReference>
<feature type="region of interest" description="Disordered" evidence="1">
    <location>
        <begin position="32"/>
        <end position="57"/>
    </location>
</feature>
<sequence length="147" mass="15662">MSATEPIDTRTFPLEHELIEDWQRIAADAENAPATGAAAKDGEAAGGATDSAPGEATETTTAFAELGSIAGVDYGLWEMSVGAMRDIEGEEVFLVIDGTGRIEFDDPEQSSIGLAPGSLVRLTEGMKTRWYIDDAPLRKLFIAPTEE</sequence>
<dbReference type="InterPro" id="IPR008579">
    <property type="entry name" value="UGlyAH_Cupin_dom"/>
</dbReference>
<dbReference type="InterPro" id="IPR011051">
    <property type="entry name" value="RmlC_Cupin_sf"/>
</dbReference>
<evidence type="ECO:0000256" key="1">
    <source>
        <dbReference type="SAM" id="MobiDB-lite"/>
    </source>
</evidence>
<dbReference type="Gene3D" id="2.60.120.10">
    <property type="entry name" value="Jelly Rolls"/>
    <property type="match status" value="1"/>
</dbReference>
<accession>A0ABN0SLC5</accession>
<organism evidence="3 4">
    <name type="scientific">Brevibacterium metallidurans</name>
    <dbReference type="NCBI Taxonomy" id="1482676"/>
    <lineage>
        <taxon>Bacteria</taxon>
        <taxon>Bacillati</taxon>
        <taxon>Actinomycetota</taxon>
        <taxon>Actinomycetes</taxon>
        <taxon>Micrococcales</taxon>
        <taxon>Brevibacteriaceae</taxon>
        <taxon>Brevibacterium</taxon>
    </lineage>
</organism>
<reference evidence="3 4" key="1">
    <citation type="submission" date="2024-01" db="EMBL/GenBank/DDBJ databases">
        <title>Characterization of antibiotic resistant novel bacterial strains and their environmental applications.</title>
        <authorList>
            <person name="Manzoor S."/>
            <person name="Abbas S."/>
            <person name="Arshad M."/>
            <person name="Ahmed I."/>
        </authorList>
    </citation>
    <scope>NUCLEOTIDE SEQUENCE [LARGE SCALE GENOMIC DNA]</scope>
    <source>
        <strain evidence="3 4">NCCP-602</strain>
    </source>
</reference>
<dbReference type="EMBL" id="BAAAAF010000003">
    <property type="protein sequence ID" value="GAA0035027.1"/>
    <property type="molecule type" value="Genomic_DNA"/>
</dbReference>
<evidence type="ECO:0000259" key="2">
    <source>
        <dbReference type="Pfam" id="PF05899"/>
    </source>
</evidence>
<evidence type="ECO:0000313" key="4">
    <source>
        <dbReference type="Proteomes" id="UP001498238"/>
    </source>
</evidence>
<protein>
    <recommendedName>
        <fullName evidence="2">(S)-ureidoglycine aminohydrolase cupin domain-containing protein</fullName>
    </recommendedName>
</protein>
<keyword evidence="4" id="KW-1185">Reference proteome</keyword>
<dbReference type="SUPFAM" id="SSF51182">
    <property type="entry name" value="RmlC-like cupins"/>
    <property type="match status" value="1"/>
</dbReference>
<comment type="caution">
    <text evidence="3">The sequence shown here is derived from an EMBL/GenBank/DDBJ whole genome shotgun (WGS) entry which is preliminary data.</text>
</comment>
<name>A0ABN0SLC5_9MICO</name>
<gene>
    <name evidence="3" type="ORF">NCCP602_09880</name>
</gene>
<proteinExistence type="predicted"/>
<feature type="domain" description="(S)-ureidoglycine aminohydrolase cupin" evidence="2">
    <location>
        <begin position="74"/>
        <end position="140"/>
    </location>
</feature>
<dbReference type="InterPro" id="IPR014710">
    <property type="entry name" value="RmlC-like_jellyroll"/>
</dbReference>
<dbReference type="RefSeq" id="WP_339392001.1">
    <property type="nucleotide sequence ID" value="NZ_BAAAAF010000003.1"/>
</dbReference>
<dbReference type="Pfam" id="PF05899">
    <property type="entry name" value="Cupin_3"/>
    <property type="match status" value="1"/>
</dbReference>
<evidence type="ECO:0000313" key="3">
    <source>
        <dbReference type="EMBL" id="GAA0035027.1"/>
    </source>
</evidence>